<evidence type="ECO:0000313" key="1">
    <source>
        <dbReference type="EMBL" id="VDO05581.1"/>
    </source>
</evidence>
<dbReference type="InterPro" id="IPR013783">
    <property type="entry name" value="Ig-like_fold"/>
</dbReference>
<dbReference type="WBParaSite" id="HNAJ_0000922001-mRNA-1">
    <property type="protein sequence ID" value="HNAJ_0000922001-mRNA-1"/>
    <property type="gene ID" value="HNAJ_0000922001"/>
</dbReference>
<dbReference type="OrthoDB" id="6266590at2759"/>
<dbReference type="InterPro" id="IPR036116">
    <property type="entry name" value="FN3_sf"/>
</dbReference>
<proteinExistence type="predicted"/>
<sequence>MLAGLQIKELSGQSAKVLWRLPQDIECNGEVMGFTMELNSSYETNQHITISPDLTEYTLTAFLPPT</sequence>
<dbReference type="AlphaFoldDB" id="A0A0R3TP51"/>
<name>A0A0R3TP51_RODNA</name>
<evidence type="ECO:0000313" key="2">
    <source>
        <dbReference type="Proteomes" id="UP000278807"/>
    </source>
</evidence>
<keyword evidence="2" id="KW-1185">Reference proteome</keyword>
<dbReference type="STRING" id="102285.A0A0R3TP51"/>
<organism evidence="3">
    <name type="scientific">Rodentolepis nana</name>
    <name type="common">Dwarf tapeworm</name>
    <name type="synonym">Hymenolepis nana</name>
    <dbReference type="NCBI Taxonomy" id="102285"/>
    <lineage>
        <taxon>Eukaryota</taxon>
        <taxon>Metazoa</taxon>
        <taxon>Spiralia</taxon>
        <taxon>Lophotrochozoa</taxon>
        <taxon>Platyhelminthes</taxon>
        <taxon>Cestoda</taxon>
        <taxon>Eucestoda</taxon>
        <taxon>Cyclophyllidea</taxon>
        <taxon>Hymenolepididae</taxon>
        <taxon>Rodentolepis</taxon>
    </lineage>
</organism>
<protein>
    <submittedName>
        <fullName evidence="3">Fibronectin type-III domain-containing protein</fullName>
    </submittedName>
</protein>
<dbReference type="EMBL" id="UZAE01012533">
    <property type="protein sequence ID" value="VDO05581.1"/>
    <property type="molecule type" value="Genomic_DNA"/>
</dbReference>
<gene>
    <name evidence="1" type="ORF">HNAJ_LOCUS9216</name>
</gene>
<dbReference type="Proteomes" id="UP000278807">
    <property type="component" value="Unassembled WGS sequence"/>
</dbReference>
<reference evidence="1 2" key="2">
    <citation type="submission" date="2018-11" db="EMBL/GenBank/DDBJ databases">
        <authorList>
            <consortium name="Pathogen Informatics"/>
        </authorList>
    </citation>
    <scope>NUCLEOTIDE SEQUENCE [LARGE SCALE GENOMIC DNA]</scope>
</reference>
<evidence type="ECO:0000313" key="3">
    <source>
        <dbReference type="WBParaSite" id="HNAJ_0000922001-mRNA-1"/>
    </source>
</evidence>
<accession>A0A0R3TP51</accession>
<dbReference type="SUPFAM" id="SSF49265">
    <property type="entry name" value="Fibronectin type III"/>
    <property type="match status" value="1"/>
</dbReference>
<dbReference type="Gene3D" id="2.60.40.10">
    <property type="entry name" value="Immunoglobulins"/>
    <property type="match status" value="1"/>
</dbReference>
<reference evidence="3" key="1">
    <citation type="submission" date="2017-02" db="UniProtKB">
        <authorList>
            <consortium name="WormBaseParasite"/>
        </authorList>
    </citation>
    <scope>IDENTIFICATION</scope>
</reference>